<dbReference type="PANTHER" id="PTHR43267">
    <property type="entry name" value="TRNA THREONYLCARBAMOYLADENOSINE DEHYDRATASE"/>
    <property type="match status" value="1"/>
</dbReference>
<dbReference type="EMBL" id="FMHG01000001">
    <property type="protein sequence ID" value="SCJ68124.1"/>
    <property type="molecule type" value="Genomic_DNA"/>
</dbReference>
<dbReference type="Gene3D" id="3.40.50.720">
    <property type="entry name" value="NAD(P)-binding Rossmann-like Domain"/>
    <property type="match status" value="1"/>
</dbReference>
<proteinExistence type="predicted"/>
<dbReference type="AlphaFoldDB" id="A0A1C6IE11"/>
<dbReference type="GO" id="GO:0061503">
    <property type="term" value="F:tRNA threonylcarbamoyladenosine dehydratase"/>
    <property type="evidence" value="ECO:0007669"/>
    <property type="project" value="TreeGrafter"/>
</dbReference>
<dbReference type="InterPro" id="IPR035985">
    <property type="entry name" value="Ubiquitin-activating_enz"/>
</dbReference>
<dbReference type="InterPro" id="IPR045886">
    <property type="entry name" value="ThiF/MoeB/HesA"/>
</dbReference>
<dbReference type="GO" id="GO:0061504">
    <property type="term" value="P:cyclic threonylcarbamoyladenosine biosynthetic process"/>
    <property type="evidence" value="ECO:0007669"/>
    <property type="project" value="TreeGrafter"/>
</dbReference>
<keyword evidence="2" id="KW-0548">Nucleotidyltransferase</keyword>
<dbReference type="EC" id="2.7.7.80" evidence="2"/>
<gene>
    <name evidence="2" type="primary">moeB</name>
    <name evidence="2" type="ORF">SAMEA3545359_01403</name>
</gene>
<keyword evidence="2" id="KW-0808">Transferase</keyword>
<dbReference type="GO" id="GO:0061605">
    <property type="term" value="F:molybdopterin-synthase adenylyltransferase activity"/>
    <property type="evidence" value="ECO:0007669"/>
    <property type="project" value="UniProtKB-EC"/>
</dbReference>
<evidence type="ECO:0000259" key="1">
    <source>
        <dbReference type="Pfam" id="PF00899"/>
    </source>
</evidence>
<sequence>MWLNRQQLLIGADACERLRHSRVCICGLGGVGSAAAEAVCRAGVGTLILVDHDCVDLTNLNRQIVATRDCIGQKKVAAMARRLQQINPDCQIIPLDCFVADDTLPLLGAQQPSYIIDAIDTVTSKLALAKYCRQQQIGLICCLGTGNRLDPTGFHIGDIADTAGCGDPLARVMRRECRKRGIENLTVVYSTAPVLSPAGGFAADSPRGRHAPGSVSFVPPVAGYTLAAHVITQLAGL</sequence>
<dbReference type="GO" id="GO:0008641">
    <property type="term" value="F:ubiquitin-like modifier activating enzyme activity"/>
    <property type="evidence" value="ECO:0007669"/>
    <property type="project" value="InterPro"/>
</dbReference>
<dbReference type="PANTHER" id="PTHR43267:SF1">
    <property type="entry name" value="TRNA THREONYLCARBAMOYLADENOSINE DEHYDRATASE"/>
    <property type="match status" value="1"/>
</dbReference>
<name>A0A1C6IE11_9FIRM</name>
<dbReference type="SUPFAM" id="SSF69572">
    <property type="entry name" value="Activating enzymes of the ubiquitin-like proteins"/>
    <property type="match status" value="1"/>
</dbReference>
<dbReference type="CDD" id="cd00755">
    <property type="entry name" value="YgdL_like"/>
    <property type="match status" value="1"/>
</dbReference>
<dbReference type="InterPro" id="IPR000594">
    <property type="entry name" value="ThiF_NAD_FAD-bd"/>
</dbReference>
<organism evidence="2">
    <name type="scientific">uncultured Anaerotruncus sp</name>
    <dbReference type="NCBI Taxonomy" id="905011"/>
    <lineage>
        <taxon>Bacteria</taxon>
        <taxon>Bacillati</taxon>
        <taxon>Bacillota</taxon>
        <taxon>Clostridia</taxon>
        <taxon>Eubacteriales</taxon>
        <taxon>Oscillospiraceae</taxon>
        <taxon>Anaerotruncus</taxon>
        <taxon>environmental samples</taxon>
    </lineage>
</organism>
<dbReference type="Pfam" id="PF00899">
    <property type="entry name" value="ThiF"/>
    <property type="match status" value="1"/>
</dbReference>
<protein>
    <submittedName>
        <fullName evidence="2">Molybdopterin-synthase adenylyltransferase</fullName>
        <ecNumber evidence="2">2.7.7.80</ecNumber>
    </submittedName>
</protein>
<evidence type="ECO:0000313" key="2">
    <source>
        <dbReference type="EMBL" id="SCJ68124.1"/>
    </source>
</evidence>
<reference evidence="2" key="1">
    <citation type="submission" date="2015-09" db="EMBL/GenBank/DDBJ databases">
        <authorList>
            <consortium name="Pathogen Informatics"/>
        </authorList>
    </citation>
    <scope>NUCLEOTIDE SEQUENCE</scope>
    <source>
        <strain evidence="2">2789STDY5834896</strain>
    </source>
</reference>
<accession>A0A1C6IE11</accession>
<feature type="domain" description="THIF-type NAD/FAD binding fold" evidence="1">
    <location>
        <begin position="4"/>
        <end position="235"/>
    </location>
</feature>